<protein>
    <submittedName>
        <fullName evidence="2">Uncharacterized protein</fullName>
    </submittedName>
</protein>
<keyword evidence="1" id="KW-1133">Transmembrane helix</keyword>
<feature type="transmembrane region" description="Helical" evidence="1">
    <location>
        <begin position="24"/>
        <end position="46"/>
    </location>
</feature>
<dbReference type="STRING" id="320771.Cflav_PD1372"/>
<accession>B9XPP9</accession>
<sequence>MNETNPQASADSALNDLQAQVRSLRLLLITTLALVFIFSAGVNLYLTHQSKMAKAQADEAEKVIAQFNGFGAPWANDFWNRLLAYSKAHPDFNPVIEKYRPYITAPPQAGTTGVAPKK</sequence>
<dbReference type="EMBL" id="ABOX02000048">
    <property type="protein sequence ID" value="EEF58172.1"/>
    <property type="molecule type" value="Genomic_DNA"/>
</dbReference>
<name>B9XPP9_PEDPL</name>
<comment type="caution">
    <text evidence="2">The sequence shown here is derived from an EMBL/GenBank/DDBJ whole genome shotgun (WGS) entry which is preliminary data.</text>
</comment>
<keyword evidence="1" id="KW-0472">Membrane</keyword>
<proteinExistence type="predicted"/>
<evidence type="ECO:0000313" key="3">
    <source>
        <dbReference type="Proteomes" id="UP000003688"/>
    </source>
</evidence>
<keyword evidence="3" id="KW-1185">Reference proteome</keyword>
<organism evidence="2 3">
    <name type="scientific">Pedosphaera parvula (strain Ellin514)</name>
    <dbReference type="NCBI Taxonomy" id="320771"/>
    <lineage>
        <taxon>Bacteria</taxon>
        <taxon>Pseudomonadati</taxon>
        <taxon>Verrucomicrobiota</taxon>
        <taxon>Pedosphaerae</taxon>
        <taxon>Pedosphaerales</taxon>
        <taxon>Pedosphaeraceae</taxon>
        <taxon>Pedosphaera</taxon>
    </lineage>
</organism>
<gene>
    <name evidence="2" type="ORF">Cflav_PD1372</name>
</gene>
<dbReference type="Proteomes" id="UP000003688">
    <property type="component" value="Unassembled WGS sequence"/>
</dbReference>
<reference evidence="2 3" key="1">
    <citation type="journal article" date="2011" name="J. Bacteriol.">
        <title>Genome sequence of 'Pedosphaera parvula' Ellin514, an aerobic Verrucomicrobial isolate from pasture soil.</title>
        <authorList>
            <person name="Kant R."/>
            <person name="van Passel M.W."/>
            <person name="Sangwan P."/>
            <person name="Palva A."/>
            <person name="Lucas S."/>
            <person name="Copeland A."/>
            <person name="Lapidus A."/>
            <person name="Glavina Del Rio T."/>
            <person name="Dalin E."/>
            <person name="Tice H."/>
            <person name="Bruce D."/>
            <person name="Goodwin L."/>
            <person name="Pitluck S."/>
            <person name="Chertkov O."/>
            <person name="Larimer F.W."/>
            <person name="Land M.L."/>
            <person name="Hauser L."/>
            <person name="Brettin T.S."/>
            <person name="Detter J.C."/>
            <person name="Han S."/>
            <person name="de Vos W.M."/>
            <person name="Janssen P.H."/>
            <person name="Smidt H."/>
        </authorList>
    </citation>
    <scope>NUCLEOTIDE SEQUENCE [LARGE SCALE GENOMIC DNA]</scope>
    <source>
        <strain evidence="2 3">Ellin514</strain>
    </source>
</reference>
<dbReference type="RefSeq" id="WP_007417785.1">
    <property type="nucleotide sequence ID" value="NZ_ABOX02000048.1"/>
</dbReference>
<dbReference type="AlphaFoldDB" id="B9XPP9"/>
<keyword evidence="1" id="KW-0812">Transmembrane</keyword>
<evidence type="ECO:0000313" key="2">
    <source>
        <dbReference type="EMBL" id="EEF58172.1"/>
    </source>
</evidence>
<evidence type="ECO:0000256" key="1">
    <source>
        <dbReference type="SAM" id="Phobius"/>
    </source>
</evidence>